<evidence type="ECO:0000313" key="1">
    <source>
        <dbReference type="EMBL" id="GAA0281881.1"/>
    </source>
</evidence>
<organism evidence="1 2">
    <name type="scientific">Streptomyces polychromogenes</name>
    <dbReference type="NCBI Taxonomy" id="67342"/>
    <lineage>
        <taxon>Bacteria</taxon>
        <taxon>Bacillati</taxon>
        <taxon>Actinomycetota</taxon>
        <taxon>Actinomycetes</taxon>
        <taxon>Kitasatosporales</taxon>
        <taxon>Streptomycetaceae</taxon>
        <taxon>Streptomyces</taxon>
    </lineage>
</organism>
<accession>A0ABP3EYE4</accession>
<dbReference type="Pfam" id="PF12900">
    <property type="entry name" value="Pyridox_ox_2"/>
    <property type="match status" value="1"/>
</dbReference>
<proteinExistence type="predicted"/>
<protein>
    <recommendedName>
        <fullName evidence="3">Pyridoxamine 5'-phosphate oxidase</fullName>
    </recommendedName>
</protein>
<dbReference type="Proteomes" id="UP001501867">
    <property type="component" value="Unassembled WGS sequence"/>
</dbReference>
<sequence>MDVDDFLARPLVARVATNGPEVRPVWFLWEDGAFWWLTGSYSRMERILAADPRVALVIDTCDLAAGEVLSVTCRGTAEAVPLDLPRALRKLTRYLGPGPHTWPARFSDPLNDPATKLIRFTPDHPPRLRDLSW</sequence>
<dbReference type="RefSeq" id="WP_344155736.1">
    <property type="nucleotide sequence ID" value="NZ_BAAABV010000014.1"/>
</dbReference>
<evidence type="ECO:0008006" key="3">
    <source>
        <dbReference type="Google" id="ProtNLM"/>
    </source>
</evidence>
<dbReference type="SUPFAM" id="SSF50475">
    <property type="entry name" value="FMN-binding split barrel"/>
    <property type="match status" value="1"/>
</dbReference>
<evidence type="ECO:0000313" key="2">
    <source>
        <dbReference type="Proteomes" id="UP001501867"/>
    </source>
</evidence>
<keyword evidence="2" id="KW-1185">Reference proteome</keyword>
<name>A0ABP3EYE4_9ACTN</name>
<dbReference type="InterPro" id="IPR024747">
    <property type="entry name" value="Pyridox_Oxase-rel"/>
</dbReference>
<reference evidence="2" key="1">
    <citation type="journal article" date="2019" name="Int. J. Syst. Evol. Microbiol.">
        <title>The Global Catalogue of Microorganisms (GCM) 10K type strain sequencing project: providing services to taxonomists for standard genome sequencing and annotation.</title>
        <authorList>
            <consortium name="The Broad Institute Genomics Platform"/>
            <consortium name="The Broad Institute Genome Sequencing Center for Infectious Disease"/>
            <person name="Wu L."/>
            <person name="Ma J."/>
        </authorList>
    </citation>
    <scope>NUCLEOTIDE SEQUENCE [LARGE SCALE GENOMIC DNA]</scope>
    <source>
        <strain evidence="2">JCM 4505</strain>
    </source>
</reference>
<dbReference type="InterPro" id="IPR012349">
    <property type="entry name" value="Split_barrel_FMN-bd"/>
</dbReference>
<dbReference type="Gene3D" id="2.30.110.10">
    <property type="entry name" value="Electron Transport, Fmn-binding Protein, Chain A"/>
    <property type="match status" value="1"/>
</dbReference>
<dbReference type="EMBL" id="BAAABV010000014">
    <property type="protein sequence ID" value="GAA0281881.1"/>
    <property type="molecule type" value="Genomic_DNA"/>
</dbReference>
<gene>
    <name evidence="1" type="ORF">GCM10010302_19640</name>
</gene>
<comment type="caution">
    <text evidence="1">The sequence shown here is derived from an EMBL/GenBank/DDBJ whole genome shotgun (WGS) entry which is preliminary data.</text>
</comment>